<evidence type="ECO:0000313" key="14">
    <source>
        <dbReference type="EMBL" id="QNN66479.1"/>
    </source>
</evidence>
<evidence type="ECO:0000256" key="7">
    <source>
        <dbReference type="ARBA" id="ARBA00022917"/>
    </source>
</evidence>
<evidence type="ECO:0000256" key="8">
    <source>
        <dbReference type="ARBA" id="ARBA00024799"/>
    </source>
</evidence>
<keyword evidence="15" id="KW-1185">Reference proteome</keyword>
<dbReference type="Gene3D" id="1.10.150.380">
    <property type="entry name" value="GatB domain, N-terminal subdomain"/>
    <property type="match status" value="1"/>
</dbReference>
<dbReference type="InterPro" id="IPR042114">
    <property type="entry name" value="GatB_C_1"/>
</dbReference>
<dbReference type="EMBL" id="CP060718">
    <property type="protein sequence ID" value="QNN66479.1"/>
    <property type="molecule type" value="Genomic_DNA"/>
</dbReference>
<dbReference type="GO" id="GO:0050567">
    <property type="term" value="F:glutaminyl-tRNA synthase (glutamine-hydrolyzing) activity"/>
    <property type="evidence" value="ECO:0007669"/>
    <property type="project" value="UniProtKB-UniRule"/>
</dbReference>
<dbReference type="InterPro" id="IPR014746">
    <property type="entry name" value="Gln_synth/guanido_kin_cat_dom"/>
</dbReference>
<dbReference type="InterPro" id="IPR018027">
    <property type="entry name" value="Asn/Gln_amidotransferase"/>
</dbReference>
<feature type="domain" description="Asn/Gln amidotransferase" evidence="13">
    <location>
        <begin position="392"/>
        <end position="539"/>
    </location>
</feature>
<dbReference type="PANTHER" id="PTHR11659">
    <property type="entry name" value="GLUTAMYL-TRNA GLN AMIDOTRANSFERASE SUBUNIT B MITOCHONDRIAL AND PROKARYOTIC PET112-RELATED"/>
    <property type="match status" value="1"/>
</dbReference>
<evidence type="ECO:0000256" key="6">
    <source>
        <dbReference type="ARBA" id="ARBA00022840"/>
    </source>
</evidence>
<dbReference type="GO" id="GO:0005524">
    <property type="term" value="F:ATP binding"/>
    <property type="evidence" value="ECO:0007669"/>
    <property type="project" value="UniProtKB-KW"/>
</dbReference>
<dbReference type="PANTHER" id="PTHR11659:SF0">
    <property type="entry name" value="GLUTAMYL-TRNA(GLN) AMIDOTRANSFERASE SUBUNIT B, MITOCHONDRIAL"/>
    <property type="match status" value="1"/>
</dbReference>
<dbReference type="GO" id="GO:0070681">
    <property type="term" value="P:glutaminyl-tRNAGln biosynthesis via transamidation"/>
    <property type="evidence" value="ECO:0007669"/>
    <property type="project" value="TreeGrafter"/>
</dbReference>
<comment type="similarity">
    <text evidence="1 11">Belongs to the GatB/GatE family. GatB subfamily.</text>
</comment>
<dbReference type="GO" id="GO:0006412">
    <property type="term" value="P:translation"/>
    <property type="evidence" value="ECO:0007669"/>
    <property type="project" value="UniProtKB-UniRule"/>
</dbReference>
<evidence type="ECO:0000256" key="4">
    <source>
        <dbReference type="ARBA" id="ARBA00022598"/>
    </source>
</evidence>
<name>A0A7G9SF54_9SPHN</name>
<comment type="catalytic activity">
    <reaction evidence="10 11">
        <text>L-glutamyl-tRNA(Gln) + L-glutamine + ATP + H2O = L-glutaminyl-tRNA(Gln) + L-glutamate + ADP + phosphate + H(+)</text>
        <dbReference type="Rhea" id="RHEA:17521"/>
        <dbReference type="Rhea" id="RHEA-COMP:9681"/>
        <dbReference type="Rhea" id="RHEA-COMP:9684"/>
        <dbReference type="ChEBI" id="CHEBI:15377"/>
        <dbReference type="ChEBI" id="CHEBI:15378"/>
        <dbReference type="ChEBI" id="CHEBI:29985"/>
        <dbReference type="ChEBI" id="CHEBI:30616"/>
        <dbReference type="ChEBI" id="CHEBI:43474"/>
        <dbReference type="ChEBI" id="CHEBI:58359"/>
        <dbReference type="ChEBI" id="CHEBI:78520"/>
        <dbReference type="ChEBI" id="CHEBI:78521"/>
        <dbReference type="ChEBI" id="CHEBI:456216"/>
    </reaction>
</comment>
<dbReference type="InterPro" id="IPR017959">
    <property type="entry name" value="Asn/Gln-tRNA_amidoTrfase_suB/E"/>
</dbReference>
<feature type="region of interest" description="Disordered" evidence="12">
    <location>
        <begin position="1"/>
        <end position="32"/>
    </location>
</feature>
<dbReference type="AlphaFoldDB" id="A0A7G9SF54"/>
<dbReference type="InterPro" id="IPR023168">
    <property type="entry name" value="GatB_Yqey_C_2"/>
</dbReference>
<gene>
    <name evidence="11 14" type="primary">gatB</name>
    <name evidence="14" type="ORF">H9L13_07010</name>
</gene>
<dbReference type="Proteomes" id="UP000515971">
    <property type="component" value="Chromosome"/>
</dbReference>
<keyword evidence="14" id="KW-0808">Transferase</keyword>
<dbReference type="EC" id="6.3.5.-" evidence="11"/>
<evidence type="ECO:0000256" key="3">
    <source>
        <dbReference type="ARBA" id="ARBA00016923"/>
    </source>
</evidence>
<dbReference type="FunFam" id="1.10.10.410:FF:000001">
    <property type="entry name" value="Aspartyl/glutamyl-tRNA(Asn/Gln) amidotransferase subunit B"/>
    <property type="match status" value="1"/>
</dbReference>
<keyword evidence="7 11" id="KW-0648">Protein biosynthesis</keyword>
<comment type="subunit">
    <text evidence="2 11">Heterotrimer of A, B and C subunits.</text>
</comment>
<evidence type="ECO:0000256" key="11">
    <source>
        <dbReference type="HAMAP-Rule" id="MF_00121"/>
    </source>
</evidence>
<evidence type="ECO:0000259" key="13">
    <source>
        <dbReference type="SMART" id="SM00845"/>
    </source>
</evidence>
<reference evidence="14 15" key="1">
    <citation type="submission" date="2020-08" db="EMBL/GenBank/DDBJ databases">
        <title>Genome sequence of Sphingomonas lutea KCTC 23642T.</title>
        <authorList>
            <person name="Hyun D.-W."/>
            <person name="Bae J.-W."/>
        </authorList>
    </citation>
    <scope>NUCLEOTIDE SEQUENCE [LARGE SCALE GENOMIC DNA]</scope>
    <source>
        <strain evidence="14 15">KCTC 23642</strain>
    </source>
</reference>
<organism evidence="14 15">
    <name type="scientific">Sphingomonas lutea</name>
    <dbReference type="NCBI Taxonomy" id="1045317"/>
    <lineage>
        <taxon>Bacteria</taxon>
        <taxon>Pseudomonadati</taxon>
        <taxon>Pseudomonadota</taxon>
        <taxon>Alphaproteobacteria</taxon>
        <taxon>Sphingomonadales</taxon>
        <taxon>Sphingomonadaceae</taxon>
        <taxon>Sphingomonas</taxon>
    </lineage>
</organism>
<proteinExistence type="inferred from homology"/>
<evidence type="ECO:0000313" key="15">
    <source>
        <dbReference type="Proteomes" id="UP000515971"/>
    </source>
</evidence>
<keyword evidence="6 11" id="KW-0067">ATP-binding</keyword>
<dbReference type="InterPro" id="IPR003789">
    <property type="entry name" value="Asn/Gln_tRNA_amidoTrase-B-like"/>
</dbReference>
<dbReference type="InterPro" id="IPR004413">
    <property type="entry name" value="GatB"/>
</dbReference>
<dbReference type="NCBIfam" id="TIGR00133">
    <property type="entry name" value="gatB"/>
    <property type="match status" value="1"/>
</dbReference>
<dbReference type="InterPro" id="IPR017958">
    <property type="entry name" value="Gln-tRNA_amidoTrfase_suB_CS"/>
</dbReference>
<dbReference type="NCBIfam" id="NF004014">
    <property type="entry name" value="PRK05477.1-4"/>
    <property type="match status" value="1"/>
</dbReference>
<dbReference type="Pfam" id="PF02934">
    <property type="entry name" value="GatB_N"/>
    <property type="match status" value="1"/>
</dbReference>
<dbReference type="NCBIfam" id="NF004015">
    <property type="entry name" value="PRK05477.1-5"/>
    <property type="match status" value="1"/>
</dbReference>
<evidence type="ECO:0000256" key="9">
    <source>
        <dbReference type="ARBA" id="ARBA00047380"/>
    </source>
</evidence>
<evidence type="ECO:0000256" key="12">
    <source>
        <dbReference type="SAM" id="MobiDB-lite"/>
    </source>
</evidence>
<keyword evidence="5 11" id="KW-0547">Nucleotide-binding</keyword>
<evidence type="ECO:0000256" key="1">
    <source>
        <dbReference type="ARBA" id="ARBA00005306"/>
    </source>
</evidence>
<dbReference type="HAMAP" id="MF_00121">
    <property type="entry name" value="GatB"/>
    <property type="match status" value="1"/>
</dbReference>
<evidence type="ECO:0000256" key="2">
    <source>
        <dbReference type="ARBA" id="ARBA00011123"/>
    </source>
</evidence>
<dbReference type="SMART" id="SM00845">
    <property type="entry name" value="GatB_Yqey"/>
    <property type="match status" value="1"/>
</dbReference>
<accession>A0A7G9SF54</accession>
<dbReference type="SUPFAM" id="SSF55931">
    <property type="entry name" value="Glutamine synthetase/guanido kinase"/>
    <property type="match status" value="1"/>
</dbReference>
<dbReference type="PROSITE" id="PS01234">
    <property type="entry name" value="GATB"/>
    <property type="match status" value="1"/>
</dbReference>
<comment type="function">
    <text evidence="8 11">Allows the formation of correctly charged Asn-tRNA(Asn) or Gln-tRNA(Gln) through the transamidation of misacylated Asp-tRNA(Asn) or Glu-tRNA(Gln) in organisms which lack either or both of asparaginyl-tRNA or glutaminyl-tRNA synthetases. The reaction takes place in the presence of glutamine and ATP through an activated phospho-Asp-tRNA(Asn) or phospho-Glu-tRNA(Gln).</text>
</comment>
<sequence>MRVSQSKNARASPPVRRSGGESPQPFVPSEVEGRWQDVSRLRSTQAGRGKTVTTDYSIKGETGDWEVVVGLEVHAQITATASKLFSGAATAFGAEPNTQVSLVDAAMPGMLPVPNKECIRQAVRTGMAIDAVINRWSRFDRKNYFYADLPQGYQISQLYHPLVGPGEVEILIDPADENSTKQIGIERIHVEQDAGKLMHDQHPTMSYVDLNRCGVALMEIVSRPDMRSPVEAGAYLRKLRAILRYVGSCDGNMEEGSMRADVNVSVRKPGEEFGTRTETKNVNSVRFVMQVIEHEAKRQVDLIEEGGSVVQETRLFDPDKGVTRTLRTKEDAHDYRYFPDPDLLPLELDDAFLDECRASLPELPDAKRQRYEGHGITPYNAGVLTAEVEIARWFDALLEEGVEPKQASNWVVAELFGALNRRNESIADTPISPKEAAELLKLVADGTISGTIAKQVFEIMLETGIAPSVIVEERGLKQTSDTGAIDAEIDRILASNADKVEQYKAGKEALFGFFVGQTMKAMQGKANPQVVNERLRAKLS</sequence>
<evidence type="ECO:0000256" key="10">
    <source>
        <dbReference type="ARBA" id="ARBA00047913"/>
    </source>
</evidence>
<evidence type="ECO:0000256" key="5">
    <source>
        <dbReference type="ARBA" id="ARBA00022741"/>
    </source>
</evidence>
<protein>
    <recommendedName>
        <fullName evidence="3 11">Aspartyl/glutamyl-tRNA(Asn/Gln) amidotransferase subunit B</fullName>
        <shortName evidence="11">Asp/Glu-ADT subunit B</shortName>
        <ecNumber evidence="11">6.3.5.-</ecNumber>
    </recommendedName>
</protein>
<dbReference type="NCBIfam" id="NF004012">
    <property type="entry name" value="PRK05477.1-2"/>
    <property type="match status" value="1"/>
</dbReference>
<dbReference type="GO" id="GO:0016740">
    <property type="term" value="F:transferase activity"/>
    <property type="evidence" value="ECO:0007669"/>
    <property type="project" value="UniProtKB-KW"/>
</dbReference>
<keyword evidence="4 11" id="KW-0436">Ligase</keyword>
<dbReference type="Gene3D" id="1.10.10.410">
    <property type="match status" value="1"/>
</dbReference>
<dbReference type="SUPFAM" id="SSF89095">
    <property type="entry name" value="GatB/YqeY motif"/>
    <property type="match status" value="1"/>
</dbReference>
<dbReference type="KEGG" id="slut:H9L13_07010"/>
<comment type="catalytic activity">
    <reaction evidence="9 11">
        <text>L-aspartyl-tRNA(Asn) + L-glutamine + ATP + H2O = L-asparaginyl-tRNA(Asn) + L-glutamate + ADP + phosphate + 2 H(+)</text>
        <dbReference type="Rhea" id="RHEA:14513"/>
        <dbReference type="Rhea" id="RHEA-COMP:9674"/>
        <dbReference type="Rhea" id="RHEA-COMP:9677"/>
        <dbReference type="ChEBI" id="CHEBI:15377"/>
        <dbReference type="ChEBI" id="CHEBI:15378"/>
        <dbReference type="ChEBI" id="CHEBI:29985"/>
        <dbReference type="ChEBI" id="CHEBI:30616"/>
        <dbReference type="ChEBI" id="CHEBI:43474"/>
        <dbReference type="ChEBI" id="CHEBI:58359"/>
        <dbReference type="ChEBI" id="CHEBI:78515"/>
        <dbReference type="ChEBI" id="CHEBI:78516"/>
        <dbReference type="ChEBI" id="CHEBI:456216"/>
    </reaction>
</comment>
<dbReference type="Pfam" id="PF02637">
    <property type="entry name" value="GatB_Yqey"/>
    <property type="match status" value="1"/>
</dbReference>
<dbReference type="InterPro" id="IPR006075">
    <property type="entry name" value="Asn/Gln-tRNA_Trfase_suB/E_cat"/>
</dbReference>